<evidence type="ECO:0000256" key="3">
    <source>
        <dbReference type="ARBA" id="ARBA00022723"/>
    </source>
</evidence>
<comment type="similarity">
    <text evidence="2">Belongs to the cytochrome P450 family.</text>
</comment>
<evidence type="ECO:0008006" key="10">
    <source>
        <dbReference type="Google" id="ProtNLM"/>
    </source>
</evidence>
<gene>
    <name evidence="8" type="ORF">UA08_01643</name>
</gene>
<dbReference type="PANTHER" id="PTHR47582:SF1">
    <property type="entry name" value="P450, PUTATIVE (EUROFUNG)-RELATED"/>
    <property type="match status" value="1"/>
</dbReference>
<dbReference type="InterPro" id="IPR002403">
    <property type="entry name" value="Cyt_P450_E_grp-IV"/>
</dbReference>
<dbReference type="PANTHER" id="PTHR47582">
    <property type="entry name" value="P450, PUTATIVE (EUROFUNG)-RELATED"/>
    <property type="match status" value="1"/>
</dbReference>
<sequence length="519" mass="56916">MAFDAVSALALLAFIALASIFALSRAGDKLDPREPPEIKSTIPVLGHLFGLLSKGVSYYYSLSLKNPDLPAFTVNIPQAKTYIITSPALLAAVQRNARNISFEPLLGQATERIAGCSQETVNKIRPLRSGGGGGGQDVVHAMHPALLGDGLDDMNEAMAKNLKVSIDELAADSSKPTIDLFDWCKDAMTIASTDSTWGPLNPYKSKFLRDCFWELDNGLGQVVLNFAPHIIARKPWKAREALVKAFKAYLEAKGHEQGSMLAKARYTSLSEVGLPMDDIARQEVGMGFGLLSNTIPSTFWFLFDLFSRPDVLEKVREEVRANALHITEGSSRSAIIDLADIRDKCPFFVSTFQESLRFRSRGAPTRYVFEDVLLDGKYLLKKGSTLQMPAVALHSHPNSWGSSSAEFKPTRYLKTNPRKVGGFVGFGVSPSVCPGRHFASSEILIFAAALILRFDFTPTSSSSSPSSWIEPPLNYVLAASATPPSKPFYVKATPRDEYKDYDWDFRVTRGKGQFGLVIG</sequence>
<keyword evidence="9" id="KW-1185">Reference proteome</keyword>
<dbReference type="GeneID" id="31001398"/>
<name>A0A1Q5Q9X1_TALAT</name>
<dbReference type="GO" id="GO:0005506">
    <property type="term" value="F:iron ion binding"/>
    <property type="evidence" value="ECO:0007669"/>
    <property type="project" value="InterPro"/>
</dbReference>
<dbReference type="Gene3D" id="1.10.630.10">
    <property type="entry name" value="Cytochrome P450"/>
    <property type="match status" value="1"/>
</dbReference>
<evidence type="ECO:0000256" key="7">
    <source>
        <dbReference type="SAM" id="SignalP"/>
    </source>
</evidence>
<protein>
    <recommendedName>
        <fullName evidence="10">Cytochrome P450</fullName>
    </recommendedName>
</protein>
<feature type="binding site" description="axial binding residue" evidence="6">
    <location>
        <position position="433"/>
    </location>
    <ligand>
        <name>heme</name>
        <dbReference type="ChEBI" id="CHEBI:30413"/>
    </ligand>
    <ligandPart>
        <name>Fe</name>
        <dbReference type="ChEBI" id="CHEBI:18248"/>
    </ligandPart>
</feature>
<evidence type="ECO:0000256" key="1">
    <source>
        <dbReference type="ARBA" id="ARBA00001971"/>
    </source>
</evidence>
<dbReference type="InterPro" id="IPR001128">
    <property type="entry name" value="Cyt_P450"/>
</dbReference>
<keyword evidence="7" id="KW-0732">Signal</keyword>
<evidence type="ECO:0000256" key="4">
    <source>
        <dbReference type="ARBA" id="ARBA00023002"/>
    </source>
</evidence>
<dbReference type="RefSeq" id="XP_020122831.1">
    <property type="nucleotide sequence ID" value="XM_020261330.1"/>
</dbReference>
<comment type="caution">
    <text evidence="8">The sequence shown here is derived from an EMBL/GenBank/DDBJ whole genome shotgun (WGS) entry which is preliminary data.</text>
</comment>
<accession>A0A1Q5Q9X1</accession>
<evidence type="ECO:0000313" key="9">
    <source>
        <dbReference type="Proteomes" id="UP000214365"/>
    </source>
</evidence>
<dbReference type="STRING" id="1441469.A0A1Q5Q9X1"/>
<organism evidence="8 9">
    <name type="scientific">Talaromyces atroroseus</name>
    <dbReference type="NCBI Taxonomy" id="1441469"/>
    <lineage>
        <taxon>Eukaryota</taxon>
        <taxon>Fungi</taxon>
        <taxon>Dikarya</taxon>
        <taxon>Ascomycota</taxon>
        <taxon>Pezizomycotina</taxon>
        <taxon>Eurotiomycetes</taxon>
        <taxon>Eurotiomycetidae</taxon>
        <taxon>Eurotiales</taxon>
        <taxon>Trichocomaceae</taxon>
        <taxon>Talaromyces</taxon>
        <taxon>Talaromyces sect. Trachyspermi</taxon>
    </lineage>
</organism>
<dbReference type="InterPro" id="IPR036396">
    <property type="entry name" value="Cyt_P450_sf"/>
</dbReference>
<dbReference type="AlphaFoldDB" id="A0A1Q5Q9X1"/>
<keyword evidence="6" id="KW-0349">Heme</keyword>
<keyword evidence="3 6" id="KW-0479">Metal-binding</keyword>
<dbReference type="CDD" id="cd11040">
    <property type="entry name" value="CYP7_CYP8-like"/>
    <property type="match status" value="1"/>
</dbReference>
<reference evidence="8 9" key="1">
    <citation type="submission" date="2015-06" db="EMBL/GenBank/DDBJ databases">
        <title>Talaromyces atroroseus IBT 11181 draft genome.</title>
        <authorList>
            <person name="Rasmussen K.B."/>
            <person name="Rasmussen S."/>
            <person name="Petersen B."/>
            <person name="Sicheritz-Ponten T."/>
            <person name="Mortensen U.H."/>
            <person name="Thrane U."/>
        </authorList>
    </citation>
    <scope>NUCLEOTIDE SEQUENCE [LARGE SCALE GENOMIC DNA]</scope>
    <source>
        <strain evidence="8 9">IBT 11181</strain>
    </source>
</reference>
<evidence type="ECO:0000256" key="6">
    <source>
        <dbReference type="PIRSR" id="PIRSR602403-1"/>
    </source>
</evidence>
<dbReference type="Pfam" id="PF00067">
    <property type="entry name" value="p450"/>
    <property type="match status" value="1"/>
</dbReference>
<proteinExistence type="inferred from homology"/>
<dbReference type="GO" id="GO:0004497">
    <property type="term" value="F:monooxygenase activity"/>
    <property type="evidence" value="ECO:0007669"/>
    <property type="project" value="InterPro"/>
</dbReference>
<comment type="cofactor">
    <cofactor evidence="1 6">
        <name>heme</name>
        <dbReference type="ChEBI" id="CHEBI:30413"/>
    </cofactor>
</comment>
<dbReference type="SUPFAM" id="SSF48264">
    <property type="entry name" value="Cytochrome P450"/>
    <property type="match status" value="1"/>
</dbReference>
<dbReference type="Proteomes" id="UP000214365">
    <property type="component" value="Unassembled WGS sequence"/>
</dbReference>
<feature type="chain" id="PRO_5013316238" description="Cytochrome P450" evidence="7">
    <location>
        <begin position="27"/>
        <end position="519"/>
    </location>
</feature>
<feature type="signal peptide" evidence="7">
    <location>
        <begin position="1"/>
        <end position="26"/>
    </location>
</feature>
<dbReference type="OrthoDB" id="3366823at2759"/>
<evidence type="ECO:0000256" key="2">
    <source>
        <dbReference type="ARBA" id="ARBA00010617"/>
    </source>
</evidence>
<keyword evidence="5 6" id="KW-0408">Iron</keyword>
<dbReference type="GO" id="GO:0020037">
    <property type="term" value="F:heme binding"/>
    <property type="evidence" value="ECO:0007669"/>
    <property type="project" value="InterPro"/>
</dbReference>
<evidence type="ECO:0000313" key="8">
    <source>
        <dbReference type="EMBL" id="OKL62710.1"/>
    </source>
</evidence>
<dbReference type="PRINTS" id="PR00465">
    <property type="entry name" value="EP450IV"/>
</dbReference>
<dbReference type="InterPro" id="IPR053007">
    <property type="entry name" value="CYP450_monoxygenase_sec-met"/>
</dbReference>
<dbReference type="EMBL" id="LFMY01000002">
    <property type="protein sequence ID" value="OKL62710.1"/>
    <property type="molecule type" value="Genomic_DNA"/>
</dbReference>
<evidence type="ECO:0000256" key="5">
    <source>
        <dbReference type="ARBA" id="ARBA00023004"/>
    </source>
</evidence>
<keyword evidence="4" id="KW-0560">Oxidoreductase</keyword>
<dbReference type="GO" id="GO:0016705">
    <property type="term" value="F:oxidoreductase activity, acting on paired donors, with incorporation or reduction of molecular oxygen"/>
    <property type="evidence" value="ECO:0007669"/>
    <property type="project" value="InterPro"/>
</dbReference>